<dbReference type="PANTHER" id="PTHR13124">
    <property type="entry name" value="39S RIBOSOMAL PROTEIN L46, MITOCHONDRIAL PRECURSOR-RELATED"/>
    <property type="match status" value="1"/>
</dbReference>
<dbReference type="Proteomes" id="UP000092993">
    <property type="component" value="Unassembled WGS sequence"/>
</dbReference>
<protein>
    <recommendedName>
        <fullName evidence="7">Large ribosomal subunit protein mL46</fullName>
    </recommendedName>
</protein>
<dbReference type="PANTHER" id="PTHR13124:SF12">
    <property type="entry name" value="LARGE RIBOSOMAL SUBUNIT PROTEIN ML46"/>
    <property type="match status" value="1"/>
</dbReference>
<accession>A0A1C7MF03</accession>
<evidence type="ECO:0000256" key="5">
    <source>
        <dbReference type="ARBA" id="ARBA00023128"/>
    </source>
</evidence>
<dbReference type="OrthoDB" id="414075at2759"/>
<dbReference type="SUPFAM" id="SSF55811">
    <property type="entry name" value="Nudix"/>
    <property type="match status" value="1"/>
</dbReference>
<proteinExistence type="inferred from homology"/>
<dbReference type="OMA" id="HPFENAF"/>
<dbReference type="CDD" id="cd04661">
    <property type="entry name" value="NUDIX_MRP_L46"/>
    <property type="match status" value="1"/>
</dbReference>
<dbReference type="AlphaFoldDB" id="A0A1C7MF03"/>
<comment type="subcellular location">
    <subcellularLocation>
        <location evidence="1">Mitochondrion</location>
    </subcellularLocation>
</comment>
<feature type="compositionally biased region" description="Low complexity" evidence="8">
    <location>
        <begin position="43"/>
        <end position="56"/>
    </location>
</feature>
<evidence type="ECO:0000259" key="9">
    <source>
        <dbReference type="Pfam" id="PF11788"/>
    </source>
</evidence>
<dbReference type="Pfam" id="PF11788">
    <property type="entry name" value="MRP-L46"/>
    <property type="match status" value="1"/>
</dbReference>
<keyword evidence="5" id="KW-0496">Mitochondrion</keyword>
<dbReference type="InterPro" id="IPR033650">
    <property type="entry name" value="Ribosomal_mL46_NUDIX"/>
</dbReference>
<reference evidence="10 11" key="1">
    <citation type="submission" date="2016-03" db="EMBL/GenBank/DDBJ databases">
        <title>Whole genome sequencing of Grifola frondosa 9006-11.</title>
        <authorList>
            <person name="Min B."/>
            <person name="Park H."/>
            <person name="Kim J.-G."/>
            <person name="Cho H."/>
            <person name="Oh Y.-L."/>
            <person name="Kong W.-S."/>
            <person name="Choi I.-G."/>
        </authorList>
    </citation>
    <scope>NUCLEOTIDE SEQUENCE [LARGE SCALE GENOMIC DNA]</scope>
    <source>
        <strain evidence="10 11">9006-11</strain>
    </source>
</reference>
<organism evidence="10 11">
    <name type="scientific">Grifola frondosa</name>
    <name type="common">Maitake</name>
    <name type="synonym">Polyporus frondosus</name>
    <dbReference type="NCBI Taxonomy" id="5627"/>
    <lineage>
        <taxon>Eukaryota</taxon>
        <taxon>Fungi</taxon>
        <taxon>Dikarya</taxon>
        <taxon>Basidiomycota</taxon>
        <taxon>Agaricomycotina</taxon>
        <taxon>Agaricomycetes</taxon>
        <taxon>Polyporales</taxon>
        <taxon>Grifolaceae</taxon>
        <taxon>Grifola</taxon>
    </lineage>
</organism>
<sequence>MTPSTPASFPRAVPALARDALSACRQHARACLHFPSRPLATLAETPASSSASTSTPQPAPADPHLPKPIINAAVILNRAPLLTRTPTMFERAYYAYHARIQRALFNPFPSDFYFKQGSLLEAKFVKEEKEREREAFGGPWVLKRKQKPESSSRADGDEEPMPRITEADRTGDVKSLDRMGERNLYLLLLGKDHTGKQTWRFPYGDLKEHELLHEAAERDLEAECGTMMDTWIVSRNPIGVYQPPLPADAAKKSLAQTHLFFYKAHILAGQVRPDGKNITDFAWLTKQEIQPRVDQNYWASIKDILSDF</sequence>
<evidence type="ECO:0000256" key="1">
    <source>
        <dbReference type="ARBA" id="ARBA00004173"/>
    </source>
</evidence>
<evidence type="ECO:0000256" key="8">
    <source>
        <dbReference type="SAM" id="MobiDB-lite"/>
    </source>
</evidence>
<dbReference type="InterPro" id="IPR040008">
    <property type="entry name" value="Ribosomal_mL46"/>
</dbReference>
<dbReference type="InterPro" id="IPR021757">
    <property type="entry name" value="Ribosomal_mL46_N"/>
</dbReference>
<keyword evidence="3" id="KW-0809">Transit peptide</keyword>
<comment type="caution">
    <text evidence="10">The sequence shown here is derived from an EMBL/GenBank/DDBJ whole genome shotgun (WGS) entry which is preliminary data.</text>
</comment>
<dbReference type="InterPro" id="IPR015797">
    <property type="entry name" value="NUDIX_hydrolase-like_dom_sf"/>
</dbReference>
<comment type="similarity">
    <text evidence="2">Belongs to the mitochondrion-specific ribosomal protein mL46 family.</text>
</comment>
<gene>
    <name evidence="10" type="primary">MRPL17</name>
    <name evidence="10" type="ORF">A0H81_04605</name>
</gene>
<dbReference type="Gene3D" id="3.90.79.10">
    <property type="entry name" value="Nucleoside Triphosphate Pyrophosphohydrolase"/>
    <property type="match status" value="1"/>
</dbReference>
<keyword evidence="6" id="KW-0687">Ribonucleoprotein</keyword>
<evidence type="ECO:0000256" key="4">
    <source>
        <dbReference type="ARBA" id="ARBA00022980"/>
    </source>
</evidence>
<evidence type="ECO:0000313" key="11">
    <source>
        <dbReference type="Proteomes" id="UP000092993"/>
    </source>
</evidence>
<keyword evidence="11" id="KW-1185">Reference proteome</keyword>
<evidence type="ECO:0000256" key="7">
    <source>
        <dbReference type="ARBA" id="ARBA00035190"/>
    </source>
</evidence>
<dbReference type="GO" id="GO:0003735">
    <property type="term" value="F:structural constituent of ribosome"/>
    <property type="evidence" value="ECO:0007669"/>
    <property type="project" value="InterPro"/>
</dbReference>
<dbReference type="GO" id="GO:0005762">
    <property type="term" value="C:mitochondrial large ribosomal subunit"/>
    <property type="evidence" value="ECO:0007669"/>
    <property type="project" value="TreeGrafter"/>
</dbReference>
<dbReference type="EMBL" id="LUGG01000004">
    <property type="protein sequence ID" value="OBZ75207.1"/>
    <property type="molecule type" value="Genomic_DNA"/>
</dbReference>
<name>A0A1C7MF03_GRIFR</name>
<evidence type="ECO:0000313" key="10">
    <source>
        <dbReference type="EMBL" id="OBZ75207.1"/>
    </source>
</evidence>
<evidence type="ECO:0000256" key="3">
    <source>
        <dbReference type="ARBA" id="ARBA00022946"/>
    </source>
</evidence>
<dbReference type="STRING" id="5627.A0A1C7MF03"/>
<evidence type="ECO:0000256" key="2">
    <source>
        <dbReference type="ARBA" id="ARBA00009070"/>
    </source>
</evidence>
<feature type="region of interest" description="Disordered" evidence="8">
    <location>
        <begin position="137"/>
        <end position="172"/>
    </location>
</feature>
<feature type="region of interest" description="Disordered" evidence="8">
    <location>
        <begin position="43"/>
        <end position="65"/>
    </location>
</feature>
<feature type="domain" description="Large ribosomal subunit protein mL46 N-terminal" evidence="9">
    <location>
        <begin position="70"/>
        <end position="168"/>
    </location>
</feature>
<keyword evidence="4 10" id="KW-0689">Ribosomal protein</keyword>
<evidence type="ECO:0000256" key="6">
    <source>
        <dbReference type="ARBA" id="ARBA00023274"/>
    </source>
</evidence>